<comment type="caution">
    <text evidence="1">The sequence shown here is derived from an EMBL/GenBank/DDBJ whole genome shotgun (WGS) entry which is preliminary data.</text>
</comment>
<gene>
    <name evidence="1" type="ORF">PVK06_035530</name>
</gene>
<name>A0ABR0NH20_GOSAR</name>
<evidence type="ECO:0000313" key="2">
    <source>
        <dbReference type="Proteomes" id="UP001358586"/>
    </source>
</evidence>
<proteinExistence type="predicted"/>
<organism evidence="1 2">
    <name type="scientific">Gossypium arboreum</name>
    <name type="common">Tree cotton</name>
    <name type="synonym">Gossypium nanking</name>
    <dbReference type="NCBI Taxonomy" id="29729"/>
    <lineage>
        <taxon>Eukaryota</taxon>
        <taxon>Viridiplantae</taxon>
        <taxon>Streptophyta</taxon>
        <taxon>Embryophyta</taxon>
        <taxon>Tracheophyta</taxon>
        <taxon>Spermatophyta</taxon>
        <taxon>Magnoliopsida</taxon>
        <taxon>eudicotyledons</taxon>
        <taxon>Gunneridae</taxon>
        <taxon>Pentapetalae</taxon>
        <taxon>rosids</taxon>
        <taxon>malvids</taxon>
        <taxon>Malvales</taxon>
        <taxon>Malvaceae</taxon>
        <taxon>Malvoideae</taxon>
        <taxon>Gossypium</taxon>
    </lineage>
</organism>
<sequence length="180" mass="19875">MASPSSFATSMVVSDSVFSVKKTNILLDDLNYLLLRQQVIVANVPVSAKIVTYQQVVSNVDNIEPPAYRPSLAAGAPYGRDCSRSLRIQYQFCGIGHLIDRCYYCFDATYKTVGYRSLLQANICVFSNRVSLPSFVPSFSPTMTVAPSLVLVQNLHGSWVFSPTSALVTTYWSNPFNVIP</sequence>
<protein>
    <submittedName>
        <fullName evidence="1">Uncharacterized protein</fullName>
    </submittedName>
</protein>
<evidence type="ECO:0000313" key="1">
    <source>
        <dbReference type="EMBL" id="KAK5794308.1"/>
    </source>
</evidence>
<reference evidence="1 2" key="1">
    <citation type="submission" date="2023-03" db="EMBL/GenBank/DDBJ databases">
        <title>WGS of Gossypium arboreum.</title>
        <authorList>
            <person name="Yu D."/>
        </authorList>
    </citation>
    <scope>NUCLEOTIDE SEQUENCE [LARGE SCALE GENOMIC DNA]</scope>
    <source>
        <tissue evidence="1">Leaf</tissue>
    </source>
</reference>
<accession>A0ABR0NH20</accession>
<keyword evidence="2" id="KW-1185">Reference proteome</keyword>
<dbReference type="Proteomes" id="UP001358586">
    <property type="component" value="Chromosome 10"/>
</dbReference>
<dbReference type="EMBL" id="JARKNE010000010">
    <property type="protein sequence ID" value="KAK5794308.1"/>
    <property type="molecule type" value="Genomic_DNA"/>
</dbReference>